<dbReference type="GO" id="GO:0005200">
    <property type="term" value="F:structural constituent of cytoskeleton"/>
    <property type="evidence" value="ECO:0007669"/>
    <property type="project" value="TreeGrafter"/>
</dbReference>
<dbReference type="GO" id="GO:0007097">
    <property type="term" value="P:nuclear migration"/>
    <property type="evidence" value="ECO:0007669"/>
    <property type="project" value="TreeGrafter"/>
</dbReference>
<feature type="region of interest" description="Disordered" evidence="5">
    <location>
        <begin position="101"/>
        <end position="120"/>
    </location>
</feature>
<dbReference type="GO" id="GO:0051664">
    <property type="term" value="P:nuclear pore localization"/>
    <property type="evidence" value="ECO:0007669"/>
    <property type="project" value="TreeGrafter"/>
</dbReference>
<evidence type="ECO:0000256" key="5">
    <source>
        <dbReference type="SAM" id="MobiDB-lite"/>
    </source>
</evidence>
<organism evidence="7">
    <name type="scientific">Petromyzon marinus</name>
    <name type="common">Sea lamprey</name>
    <dbReference type="NCBI Taxonomy" id="7757"/>
    <lineage>
        <taxon>Eukaryota</taxon>
        <taxon>Metazoa</taxon>
        <taxon>Chordata</taxon>
        <taxon>Craniata</taxon>
        <taxon>Vertebrata</taxon>
        <taxon>Cyclostomata</taxon>
        <taxon>Hyperoartia</taxon>
        <taxon>Petromyzontiformes</taxon>
        <taxon>Petromyzontidae</taxon>
        <taxon>Petromyzon</taxon>
    </lineage>
</organism>
<name>S4RWL0_PETMA</name>
<keyword evidence="1 3" id="KW-0403">Intermediate filament</keyword>
<dbReference type="GO" id="GO:0090435">
    <property type="term" value="P:protein localization to nuclear envelope"/>
    <property type="evidence" value="ECO:0007669"/>
    <property type="project" value="TreeGrafter"/>
</dbReference>
<dbReference type="GO" id="GO:0031507">
    <property type="term" value="P:heterochromatin formation"/>
    <property type="evidence" value="ECO:0007669"/>
    <property type="project" value="TreeGrafter"/>
</dbReference>
<dbReference type="PROSITE" id="PS51842">
    <property type="entry name" value="IF_ROD_2"/>
    <property type="match status" value="1"/>
</dbReference>
<evidence type="ECO:0000256" key="1">
    <source>
        <dbReference type="ARBA" id="ARBA00022754"/>
    </source>
</evidence>
<protein>
    <recommendedName>
        <fullName evidence="6">IF rod domain-containing protein</fullName>
    </recommendedName>
</protein>
<dbReference type="GeneTree" id="ENSGT00940000160274"/>
<dbReference type="PANTHER" id="PTHR45721">
    <property type="entry name" value="LAMIN DM0-RELATED"/>
    <property type="match status" value="1"/>
</dbReference>
<dbReference type="PROSITE" id="PS00226">
    <property type="entry name" value="IF_ROD_1"/>
    <property type="match status" value="1"/>
</dbReference>
<keyword evidence="2 4" id="KW-0175">Coiled coil</keyword>
<dbReference type="STRING" id="7757.ENSPMAP00000009600"/>
<proteinExistence type="inferred from homology"/>
<dbReference type="PANTHER" id="PTHR45721:SF11">
    <property type="entry name" value="LAMIN DM0-RELATED"/>
    <property type="match status" value="1"/>
</dbReference>
<feature type="coiled-coil region" evidence="4">
    <location>
        <begin position="5"/>
        <end position="39"/>
    </location>
</feature>
<evidence type="ECO:0000313" key="7">
    <source>
        <dbReference type="Ensembl" id="ENSPMAP00000009600.1"/>
    </source>
</evidence>
<reference evidence="7" key="2">
    <citation type="submission" date="2025-09" db="UniProtKB">
        <authorList>
            <consortium name="Ensembl"/>
        </authorList>
    </citation>
    <scope>IDENTIFICATION</scope>
</reference>
<dbReference type="SUPFAM" id="SSF64593">
    <property type="entry name" value="Intermediate filament protein, coiled coil region"/>
    <property type="match status" value="1"/>
</dbReference>
<dbReference type="Ensembl" id="ENSPMAT00000009640.1">
    <property type="protein sequence ID" value="ENSPMAP00000009600.1"/>
    <property type="gene ID" value="ENSPMAG00000008713.1"/>
</dbReference>
<feature type="domain" description="IF rod" evidence="6">
    <location>
        <begin position="1"/>
        <end position="214"/>
    </location>
</feature>
<dbReference type="OMA" id="YLEECQA"/>
<evidence type="ECO:0000256" key="2">
    <source>
        <dbReference type="ARBA" id="ARBA00023054"/>
    </source>
</evidence>
<dbReference type="AlphaFoldDB" id="S4RWL0"/>
<reference evidence="7" key="1">
    <citation type="submission" date="2025-08" db="UniProtKB">
        <authorList>
            <consortium name="Ensembl"/>
        </authorList>
    </citation>
    <scope>IDENTIFICATION</scope>
</reference>
<evidence type="ECO:0000259" key="6">
    <source>
        <dbReference type="PROSITE" id="PS51842"/>
    </source>
</evidence>
<evidence type="ECO:0000256" key="3">
    <source>
        <dbReference type="RuleBase" id="RU000685"/>
    </source>
</evidence>
<dbReference type="GO" id="GO:0005882">
    <property type="term" value="C:intermediate filament"/>
    <property type="evidence" value="ECO:0007669"/>
    <property type="project" value="UniProtKB-KW"/>
</dbReference>
<dbReference type="Pfam" id="PF00038">
    <property type="entry name" value="Filament"/>
    <property type="match status" value="1"/>
</dbReference>
<feature type="region of interest" description="Disordered" evidence="5">
    <location>
        <begin position="42"/>
        <end position="62"/>
    </location>
</feature>
<accession>S4RWL0</accession>
<dbReference type="InterPro" id="IPR039008">
    <property type="entry name" value="IF_rod_dom"/>
</dbReference>
<dbReference type="InterPro" id="IPR018039">
    <property type="entry name" value="IF_conserved"/>
</dbReference>
<comment type="similarity">
    <text evidence="3">Belongs to the intermediate filament family.</text>
</comment>
<dbReference type="SMART" id="SM01391">
    <property type="entry name" value="Filament"/>
    <property type="match status" value="1"/>
</dbReference>
<dbReference type="Gene3D" id="1.20.5.1160">
    <property type="entry name" value="Vasodilator-stimulated phosphoprotein"/>
    <property type="match status" value="1"/>
</dbReference>
<dbReference type="Gene3D" id="1.20.5.170">
    <property type="match status" value="1"/>
</dbReference>
<sequence length="222" mass="25767">MEGVLASTKKQLAEETLQRVNLENRAQSLEEELDFRKSAFEEEVRETRKQHETRMVEGDSGRKWKYESELGQALLELRQAHDDQVNAFKQELETNFRAKTDNARLASEKNSSSANRAREELSEMTLRVETLTNQLNNAQKQTSVLESRVRDLEDSLAHERDSHRRALAEREPSELREQMQAQLKEYEELLDVKLALDMEISAYRKLLEIEEERCGGLPPPPV</sequence>
<dbReference type="HOGENOM" id="CLU_1245010_0_0_1"/>
<dbReference type="GO" id="GO:0005652">
    <property type="term" value="C:nuclear lamina"/>
    <property type="evidence" value="ECO:0007669"/>
    <property type="project" value="TreeGrafter"/>
</dbReference>
<dbReference type="GO" id="GO:0006998">
    <property type="term" value="P:nuclear envelope organization"/>
    <property type="evidence" value="ECO:0007669"/>
    <property type="project" value="TreeGrafter"/>
</dbReference>
<evidence type="ECO:0000256" key="4">
    <source>
        <dbReference type="SAM" id="Coils"/>
    </source>
</evidence>